<evidence type="ECO:0000259" key="8">
    <source>
        <dbReference type="Pfam" id="PF04542"/>
    </source>
</evidence>
<organism evidence="10 11">
    <name type="scientific">Streptantibioticus cattleyicolor (strain ATCC 35852 / DSM 46488 / JCM 4925 / NBRC 14057 / NRRL 8057)</name>
    <name type="common">Streptomyces cattleya</name>
    <dbReference type="NCBI Taxonomy" id="1003195"/>
    <lineage>
        <taxon>Bacteria</taxon>
        <taxon>Bacillati</taxon>
        <taxon>Actinomycetota</taxon>
        <taxon>Actinomycetes</taxon>
        <taxon>Kitasatosporales</taxon>
        <taxon>Streptomycetaceae</taxon>
        <taxon>Streptantibioticus</taxon>
    </lineage>
</organism>
<keyword evidence="11" id="KW-1185">Reference proteome</keyword>
<reference evidence="11" key="1">
    <citation type="submission" date="2011-12" db="EMBL/GenBank/DDBJ databases">
        <title>Complete genome sequence of Streptomyces cattleya strain DSM 46488.</title>
        <authorList>
            <person name="Ou H.-Y."/>
            <person name="Li P."/>
            <person name="Zhao C."/>
            <person name="O'Hagan D."/>
            <person name="Deng Z."/>
        </authorList>
    </citation>
    <scope>NUCLEOTIDE SEQUENCE [LARGE SCALE GENOMIC DNA]</scope>
    <source>
        <strain evidence="11">ATCC 35852 / DSM 46488 / JCM 4925 / NBRC 14057 / NRRL 8057</strain>
    </source>
</reference>
<dbReference type="InterPro" id="IPR013249">
    <property type="entry name" value="RNA_pol_sigma70_r4_t2"/>
</dbReference>
<dbReference type="GO" id="GO:0016987">
    <property type="term" value="F:sigma factor activity"/>
    <property type="evidence" value="ECO:0007669"/>
    <property type="project" value="UniProtKB-KW"/>
</dbReference>
<dbReference type="eggNOG" id="COG1595">
    <property type="taxonomic scope" value="Bacteria"/>
</dbReference>
<feature type="domain" description="RNA polymerase sigma factor 70 region 4 type 2" evidence="9">
    <location>
        <begin position="125"/>
        <end position="175"/>
    </location>
</feature>
<dbReference type="SUPFAM" id="SSF88659">
    <property type="entry name" value="Sigma3 and sigma4 domains of RNA polymerase sigma factors"/>
    <property type="match status" value="1"/>
</dbReference>
<comment type="similarity">
    <text evidence="1 6">Belongs to the sigma-70 factor family. ECF subfamily.</text>
</comment>
<dbReference type="PROSITE" id="PS01063">
    <property type="entry name" value="SIGMA70_ECF"/>
    <property type="match status" value="1"/>
</dbReference>
<dbReference type="AlphaFoldDB" id="G8X1E4"/>
<proteinExistence type="inferred from homology"/>
<dbReference type="PANTHER" id="PTHR43133">
    <property type="entry name" value="RNA POLYMERASE ECF-TYPE SIGMA FACTO"/>
    <property type="match status" value="1"/>
</dbReference>
<dbReference type="InterPro" id="IPR036388">
    <property type="entry name" value="WH-like_DNA-bd_sf"/>
</dbReference>
<dbReference type="Gene3D" id="1.10.10.10">
    <property type="entry name" value="Winged helix-like DNA-binding domain superfamily/Winged helix DNA-binding domain"/>
    <property type="match status" value="1"/>
</dbReference>
<dbReference type="InterPro" id="IPR007627">
    <property type="entry name" value="RNA_pol_sigma70_r2"/>
</dbReference>
<protein>
    <recommendedName>
        <fullName evidence="6">RNA polymerase sigma factor</fullName>
    </recommendedName>
</protein>
<gene>
    <name evidence="10" type="ordered locus">SCATT_58000</name>
</gene>
<dbReference type="GO" id="GO:0003677">
    <property type="term" value="F:DNA binding"/>
    <property type="evidence" value="ECO:0007669"/>
    <property type="project" value="UniProtKB-KW"/>
</dbReference>
<dbReference type="Proteomes" id="UP000007842">
    <property type="component" value="Chromosome"/>
</dbReference>
<dbReference type="InterPro" id="IPR014284">
    <property type="entry name" value="RNA_pol_sigma-70_dom"/>
</dbReference>
<evidence type="ECO:0000259" key="9">
    <source>
        <dbReference type="Pfam" id="PF08281"/>
    </source>
</evidence>
<sequence length="263" mass="27999">MEQESAQDRTARFERDALVHLDQLYAAALRLTRDRQDAEDLVQETYARAYRCFHQFRPGTNLRAWLQRILTTTFINAYRKKKTEPPQAPAGQIEDWQLAGAASRLPAGGESAETAALRRIFDPAVAEAMSSIPYDLRLVVYLADVEGYAYREIAALTGVPQGTVTSRLHRARRRLRVLLAPYDPGHGAGHGAPRPGEGGPPGCQRPRGGGREAPARGRIPAQRGHRTPAPASVPASAATAGSAVPAVSGAGRPGGGAGQGGAG</sequence>
<dbReference type="GO" id="GO:0006352">
    <property type="term" value="P:DNA-templated transcription initiation"/>
    <property type="evidence" value="ECO:0007669"/>
    <property type="project" value="InterPro"/>
</dbReference>
<dbReference type="STRING" id="1003195.SCATT_58000"/>
<feature type="compositionally biased region" description="Low complexity" evidence="7">
    <location>
        <begin position="216"/>
        <end position="250"/>
    </location>
</feature>
<evidence type="ECO:0000313" key="10">
    <source>
        <dbReference type="EMBL" id="AEW98171.1"/>
    </source>
</evidence>
<dbReference type="KEGG" id="scy:SCATT_58000"/>
<feature type="compositionally biased region" description="Gly residues" evidence="7">
    <location>
        <begin position="186"/>
        <end position="201"/>
    </location>
</feature>
<evidence type="ECO:0000256" key="2">
    <source>
        <dbReference type="ARBA" id="ARBA00023015"/>
    </source>
</evidence>
<evidence type="ECO:0000256" key="6">
    <source>
        <dbReference type="RuleBase" id="RU000716"/>
    </source>
</evidence>
<keyword evidence="4 6" id="KW-0238">DNA-binding</keyword>
<dbReference type="Pfam" id="PF08281">
    <property type="entry name" value="Sigma70_r4_2"/>
    <property type="match status" value="1"/>
</dbReference>
<dbReference type="InterPro" id="IPR000838">
    <property type="entry name" value="RNA_pol_sigma70_ECF_CS"/>
</dbReference>
<feature type="domain" description="RNA polymerase sigma-70 region 2" evidence="8">
    <location>
        <begin position="20"/>
        <end position="82"/>
    </location>
</feature>
<dbReference type="HOGENOM" id="CLU_047691_1_1_11"/>
<evidence type="ECO:0000256" key="1">
    <source>
        <dbReference type="ARBA" id="ARBA00010641"/>
    </source>
</evidence>
<evidence type="ECO:0000256" key="3">
    <source>
        <dbReference type="ARBA" id="ARBA00023082"/>
    </source>
</evidence>
<evidence type="ECO:0000256" key="4">
    <source>
        <dbReference type="ARBA" id="ARBA00023125"/>
    </source>
</evidence>
<accession>G8X1E4</accession>
<dbReference type="PATRIC" id="fig|1003195.29.peg.5783"/>
<dbReference type="EMBL" id="CP003219">
    <property type="protein sequence ID" value="AEW98171.1"/>
    <property type="molecule type" value="Genomic_DNA"/>
</dbReference>
<dbReference type="RefSeq" id="WP_014628798.1">
    <property type="nucleotide sequence ID" value="NC_016111.1"/>
</dbReference>
<name>G8X1E4_STREN</name>
<dbReference type="GO" id="GO:0006950">
    <property type="term" value="P:response to stress"/>
    <property type="evidence" value="ECO:0007669"/>
    <property type="project" value="UniProtKB-ARBA"/>
</dbReference>
<dbReference type="InterPro" id="IPR039425">
    <property type="entry name" value="RNA_pol_sigma-70-like"/>
</dbReference>
<keyword evidence="2 6" id="KW-0805">Transcription regulation</keyword>
<feature type="compositionally biased region" description="Gly residues" evidence="7">
    <location>
        <begin position="251"/>
        <end position="263"/>
    </location>
</feature>
<evidence type="ECO:0000313" key="11">
    <source>
        <dbReference type="Proteomes" id="UP000007842"/>
    </source>
</evidence>
<dbReference type="InterPro" id="IPR013324">
    <property type="entry name" value="RNA_pol_sigma_r3/r4-like"/>
</dbReference>
<dbReference type="InterPro" id="IPR013325">
    <property type="entry name" value="RNA_pol_sigma_r2"/>
</dbReference>
<dbReference type="Gene3D" id="1.10.1740.10">
    <property type="match status" value="1"/>
</dbReference>
<keyword evidence="5 6" id="KW-0804">Transcription</keyword>
<dbReference type="NCBIfam" id="TIGR02937">
    <property type="entry name" value="sigma70-ECF"/>
    <property type="match status" value="1"/>
</dbReference>
<evidence type="ECO:0000256" key="5">
    <source>
        <dbReference type="ARBA" id="ARBA00023163"/>
    </source>
</evidence>
<dbReference type="Pfam" id="PF04542">
    <property type="entry name" value="Sigma70_r2"/>
    <property type="match status" value="1"/>
</dbReference>
<keyword evidence="3 6" id="KW-0731">Sigma factor</keyword>
<dbReference type="PANTHER" id="PTHR43133:SF59">
    <property type="entry name" value="ECF RNA POLYMERASE SIGMA FACTOR SIGR"/>
    <property type="match status" value="1"/>
</dbReference>
<dbReference type="SUPFAM" id="SSF88946">
    <property type="entry name" value="Sigma2 domain of RNA polymerase sigma factors"/>
    <property type="match status" value="1"/>
</dbReference>
<evidence type="ECO:0000256" key="7">
    <source>
        <dbReference type="SAM" id="MobiDB-lite"/>
    </source>
</evidence>
<feature type="region of interest" description="Disordered" evidence="7">
    <location>
        <begin position="181"/>
        <end position="263"/>
    </location>
</feature>